<reference evidence="1 2" key="1">
    <citation type="submission" date="2021-03" db="EMBL/GenBank/DDBJ databases">
        <authorList>
            <person name="So Y."/>
        </authorList>
    </citation>
    <scope>NUCLEOTIDE SEQUENCE [LARGE SCALE GENOMIC DNA]</scope>
    <source>
        <strain evidence="1 2">SSH11</strain>
    </source>
</reference>
<sequence>MATQAEVAAHLDLTQQAVSALIQRAIIPGAAGKGGLDLDACRLAYVRHLREVAAGRASAESGEGLDLVQERARLAAEQADATAMKNAVTRGELVPAGDLERVFGALVSSARERFLALPYKAAPLVIGKATPVEAQAVLTDLVHEALSILASGETSRAFAAMEAAEAAATVN</sequence>
<comment type="caution">
    <text evidence="1">The sequence shown here is derived from an EMBL/GenBank/DDBJ whole genome shotgun (WGS) entry which is preliminary data.</text>
</comment>
<accession>A0ABS4ADC2</accession>
<organism evidence="1 2">
    <name type="scientific">Pararoseomonas baculiformis</name>
    <dbReference type="NCBI Taxonomy" id="2820812"/>
    <lineage>
        <taxon>Bacteria</taxon>
        <taxon>Pseudomonadati</taxon>
        <taxon>Pseudomonadota</taxon>
        <taxon>Alphaproteobacteria</taxon>
        <taxon>Acetobacterales</taxon>
        <taxon>Acetobacteraceae</taxon>
        <taxon>Pararoseomonas</taxon>
    </lineage>
</organism>
<dbReference type="Proteomes" id="UP000681594">
    <property type="component" value="Unassembled WGS sequence"/>
</dbReference>
<name>A0ABS4ADC2_9PROT</name>
<protein>
    <submittedName>
        <fullName evidence="1">Uncharacterized protein</fullName>
    </submittedName>
</protein>
<evidence type="ECO:0000313" key="2">
    <source>
        <dbReference type="Proteomes" id="UP000681594"/>
    </source>
</evidence>
<evidence type="ECO:0000313" key="1">
    <source>
        <dbReference type="EMBL" id="MBP0445009.1"/>
    </source>
</evidence>
<gene>
    <name evidence="1" type="ORF">J8J14_09475</name>
</gene>
<dbReference type="RefSeq" id="WP_209379251.1">
    <property type="nucleotide sequence ID" value="NZ_JAGIZB010000007.1"/>
</dbReference>
<keyword evidence="2" id="KW-1185">Reference proteome</keyword>
<dbReference type="EMBL" id="JAGIZB010000007">
    <property type="protein sequence ID" value="MBP0445009.1"/>
    <property type="molecule type" value="Genomic_DNA"/>
</dbReference>
<proteinExistence type="predicted"/>